<dbReference type="Gene3D" id="2.70.98.10">
    <property type="match status" value="1"/>
</dbReference>
<evidence type="ECO:0000313" key="7">
    <source>
        <dbReference type="EMBL" id="GJN52460.1"/>
    </source>
</evidence>
<evidence type="ECO:0000313" key="6">
    <source>
        <dbReference type="EMBL" id="BCG27857.1"/>
    </source>
</evidence>
<evidence type="ECO:0000256" key="4">
    <source>
        <dbReference type="PIRNR" id="PIRNR016020"/>
    </source>
</evidence>
<dbReference type="EMBL" id="AP023189">
    <property type="protein sequence ID" value="BCG27857.1"/>
    <property type="molecule type" value="Genomic_DNA"/>
</dbReference>
<comment type="similarity">
    <text evidence="2 4">Belongs to the glucose-6-phosphate 1-epimerase family.</text>
</comment>
<feature type="active site" evidence="5">
    <location>
        <position position="275"/>
    </location>
</feature>
<dbReference type="PIRSF" id="PIRSF016020">
    <property type="entry name" value="PHexose_mutarotase"/>
    <property type="match status" value="1"/>
</dbReference>
<dbReference type="PANTHER" id="PTHR11122:SF13">
    <property type="entry name" value="GLUCOSE-6-PHOSPHATE 1-EPIMERASE"/>
    <property type="match status" value="1"/>
</dbReference>
<organism evidence="6 8">
    <name type="scientific">Pseudomonas tohonis</name>
    <dbReference type="NCBI Taxonomy" id="2725477"/>
    <lineage>
        <taxon>Bacteria</taxon>
        <taxon>Pseudomonadati</taxon>
        <taxon>Pseudomonadota</taxon>
        <taxon>Gammaproteobacteria</taxon>
        <taxon>Pseudomonadales</taxon>
        <taxon>Pseudomonadaceae</taxon>
        <taxon>Pseudomonas</taxon>
    </lineage>
</organism>
<evidence type="ECO:0000313" key="9">
    <source>
        <dbReference type="Proteomes" id="UP001054892"/>
    </source>
</evidence>
<dbReference type="Proteomes" id="UP000509383">
    <property type="component" value="Chromosome"/>
</dbReference>
<evidence type="ECO:0000256" key="2">
    <source>
        <dbReference type="ARBA" id="ARBA00005866"/>
    </source>
</evidence>
<dbReference type="GO" id="GO:0030246">
    <property type="term" value="F:carbohydrate binding"/>
    <property type="evidence" value="ECO:0007669"/>
    <property type="project" value="UniProtKB-UniRule"/>
</dbReference>
<dbReference type="AlphaFoldDB" id="A0A6J4EDD5"/>
<dbReference type="RefSeq" id="WP_173178192.1">
    <property type="nucleotide sequence ID" value="NZ_AP023189.1"/>
</dbReference>
<dbReference type="InterPro" id="IPR008183">
    <property type="entry name" value="Aldose_1/G6P_1-epimerase"/>
</dbReference>
<dbReference type="Proteomes" id="UP001054892">
    <property type="component" value="Unassembled WGS sequence"/>
</dbReference>
<sequence>MNSESKVPQIERIEMDELACWRLRTADAELLVAQQGAQVLSYQRNGEEPLIWLSEQAAFKRGQSVRGGVPVCWPWFGDLRRNPLDVQAHYPADSEAPAHGGVRSLDWELESVEALEGAARLVLSWDSRRTPLPGWNGDAELRLEIRLDQRLHLKLETRNRGTAPLALTQALHSYFAVGDIHQAHVEGLDGCDYIETLEGWERRVQQGDVGFAGETDRIYLGTPSRLAIRDQAWQRRVLIEASDSASAVVWNPWIDKAARLSQFADDAWQRMLCIETARVLDDALLLQPGASHGMAVSLWSEALGD</sequence>
<accession>A0A6J4EDD5</accession>
<evidence type="ECO:0000313" key="8">
    <source>
        <dbReference type="Proteomes" id="UP000509383"/>
    </source>
</evidence>
<dbReference type="InterPro" id="IPR011013">
    <property type="entry name" value="Gal_mutarotase_sf_dom"/>
</dbReference>
<proteinExistence type="inferred from homology"/>
<keyword evidence="9" id="KW-1185">Reference proteome</keyword>
<evidence type="ECO:0000256" key="5">
    <source>
        <dbReference type="PIRSR" id="PIRSR016020-1"/>
    </source>
</evidence>
<dbReference type="GO" id="GO:0005975">
    <property type="term" value="P:carbohydrate metabolic process"/>
    <property type="evidence" value="ECO:0007669"/>
    <property type="project" value="InterPro"/>
</dbReference>
<comment type="catalytic activity">
    <reaction evidence="1">
        <text>alpha-D-glucose 6-phosphate = beta-D-glucose 6-phosphate</text>
        <dbReference type="Rhea" id="RHEA:16249"/>
        <dbReference type="ChEBI" id="CHEBI:58225"/>
        <dbReference type="ChEBI" id="CHEBI:58247"/>
        <dbReference type="EC" id="5.1.3.15"/>
    </reaction>
</comment>
<name>A0A6J4EDD5_9PSED</name>
<reference evidence="6 8" key="1">
    <citation type="submission" date="2020-05" db="EMBL/GenBank/DDBJ databases">
        <title>Characterization of novel class B3 metallo-beta-lactamase from novel Pseudomonas species.</title>
        <authorList>
            <person name="Yamada K."/>
            <person name="Aoki K."/>
            <person name="Ishii Y."/>
        </authorList>
    </citation>
    <scope>NUCLEOTIDE SEQUENCE [LARGE SCALE GENOMIC DNA]</scope>
    <source>
        <strain evidence="6 8">TUM18999</strain>
        <strain evidence="7 9">TUM20286</strain>
    </source>
</reference>
<protein>
    <recommendedName>
        <fullName evidence="4">Putative glucose-6-phosphate 1-epimerase</fullName>
        <ecNumber evidence="4">5.1.3.15</ecNumber>
    </recommendedName>
</protein>
<dbReference type="EMBL" id="BQKM01000004">
    <property type="protein sequence ID" value="GJN52460.1"/>
    <property type="molecule type" value="Genomic_DNA"/>
</dbReference>
<keyword evidence="3 4" id="KW-0413">Isomerase</keyword>
<dbReference type="Pfam" id="PF01263">
    <property type="entry name" value="Aldose_epim"/>
    <property type="match status" value="1"/>
</dbReference>
<evidence type="ECO:0000256" key="3">
    <source>
        <dbReference type="ARBA" id="ARBA00023235"/>
    </source>
</evidence>
<dbReference type="EC" id="5.1.3.15" evidence="4"/>
<dbReference type="CDD" id="cd09020">
    <property type="entry name" value="D-hex-6-P-epi_like"/>
    <property type="match status" value="1"/>
</dbReference>
<gene>
    <name evidence="6" type="ORF">TUM18999_60480</name>
    <name evidence="7" type="ORF">TUM20286_22120</name>
</gene>
<dbReference type="SUPFAM" id="SSF74650">
    <property type="entry name" value="Galactose mutarotase-like"/>
    <property type="match status" value="1"/>
</dbReference>
<dbReference type="GO" id="GO:0047938">
    <property type="term" value="F:glucose-6-phosphate 1-epimerase activity"/>
    <property type="evidence" value="ECO:0007669"/>
    <property type="project" value="UniProtKB-UniRule"/>
</dbReference>
<dbReference type="PANTHER" id="PTHR11122">
    <property type="entry name" value="APOSPORY-ASSOCIATED PROTEIN C-RELATED"/>
    <property type="match status" value="1"/>
</dbReference>
<feature type="active site" evidence="5">
    <location>
        <position position="172"/>
    </location>
</feature>
<evidence type="ECO:0000256" key="1">
    <source>
        <dbReference type="ARBA" id="ARBA00001096"/>
    </source>
</evidence>
<dbReference type="KEGG" id="ptw:TUM18999_60480"/>
<dbReference type="InterPro" id="IPR025532">
    <property type="entry name" value="G6P_1-epimerase"/>
</dbReference>
<dbReference type="InterPro" id="IPR014718">
    <property type="entry name" value="GH-type_carb-bd"/>
</dbReference>